<feature type="compositionally biased region" description="Polar residues" evidence="1">
    <location>
        <begin position="150"/>
        <end position="159"/>
    </location>
</feature>
<dbReference type="Proteomes" id="UP001652663">
    <property type="component" value="Chromosome 12"/>
</dbReference>
<feature type="region of interest" description="Disordered" evidence="1">
    <location>
        <begin position="78"/>
        <end position="97"/>
    </location>
</feature>
<keyword evidence="2" id="KW-1133">Transmembrane helix</keyword>
<proteinExistence type="predicted"/>
<organism evidence="3 4">
    <name type="scientific">Bos indicus</name>
    <name type="common">Zebu</name>
    <dbReference type="NCBI Taxonomy" id="9915"/>
    <lineage>
        <taxon>Eukaryota</taxon>
        <taxon>Metazoa</taxon>
        <taxon>Chordata</taxon>
        <taxon>Craniata</taxon>
        <taxon>Vertebrata</taxon>
        <taxon>Euteleostomi</taxon>
        <taxon>Mammalia</taxon>
        <taxon>Eutheria</taxon>
        <taxon>Laurasiatheria</taxon>
        <taxon>Artiodactyla</taxon>
        <taxon>Ruminantia</taxon>
        <taxon>Pecora</taxon>
        <taxon>Bovidae</taxon>
        <taxon>Bovinae</taxon>
        <taxon>Bos</taxon>
    </lineage>
</organism>
<evidence type="ECO:0000313" key="4">
    <source>
        <dbReference type="RefSeq" id="XP_070656560.1"/>
    </source>
</evidence>
<keyword evidence="2" id="KW-0472">Membrane</keyword>
<reference evidence="4" key="1">
    <citation type="submission" date="2025-08" db="UniProtKB">
        <authorList>
            <consortium name="RefSeq"/>
        </authorList>
    </citation>
    <scope>IDENTIFICATION</scope>
    <source>
        <tissue evidence="4">Blood</tissue>
    </source>
</reference>
<evidence type="ECO:0000256" key="1">
    <source>
        <dbReference type="SAM" id="MobiDB-lite"/>
    </source>
</evidence>
<protein>
    <submittedName>
        <fullName evidence="4">Leucine-rich repeat transmembrane protein CCDC168 isoform X3</fullName>
    </submittedName>
</protein>
<name>A0ABM4T933_BOSIN</name>
<gene>
    <name evidence="4" type="primary">CCDC168</name>
</gene>
<feature type="region of interest" description="Disordered" evidence="1">
    <location>
        <begin position="127"/>
        <end position="159"/>
    </location>
</feature>
<dbReference type="RefSeq" id="XP_070656560.1">
    <property type="nucleotide sequence ID" value="XM_070800459.1"/>
</dbReference>
<feature type="compositionally biased region" description="Basic and acidic residues" evidence="1">
    <location>
        <begin position="81"/>
        <end position="94"/>
    </location>
</feature>
<evidence type="ECO:0000313" key="3">
    <source>
        <dbReference type="Proteomes" id="UP001652663"/>
    </source>
</evidence>
<accession>A0ABM4T933</accession>
<dbReference type="GeneID" id="109566940"/>
<sequence>MKRSIYFIYYITMSKRFYFFKKVVQGGLGNDTFLTLWELLESWTSQNNWMAIFFIIFLGIIFEIILLKICMSFQKKPALPSEKDKSDVHKKEDNGSCLTSMKFDHWSAISSSEARVDNYSERTIASSITSEGNEEYFEDSVPPPDEPPRASTSESRFRI</sequence>
<feature type="transmembrane region" description="Helical" evidence="2">
    <location>
        <begin position="49"/>
        <end position="67"/>
    </location>
</feature>
<evidence type="ECO:0000256" key="2">
    <source>
        <dbReference type="SAM" id="Phobius"/>
    </source>
</evidence>
<keyword evidence="2 4" id="KW-0812">Transmembrane</keyword>
<keyword evidence="3" id="KW-1185">Reference proteome</keyword>